<sequence length="20" mass="2501">MKKVSEMKTTFFLHGWWRTS</sequence>
<evidence type="ECO:0000256" key="5">
    <source>
        <dbReference type="ARBA" id="ARBA00022822"/>
    </source>
</evidence>
<dbReference type="Proteomes" id="UP000468420">
    <property type="component" value="Unassembled WGS sequence"/>
</dbReference>
<evidence type="ECO:0000256" key="1">
    <source>
        <dbReference type="ARBA" id="ARBA00003766"/>
    </source>
</evidence>
<dbReference type="Proteomes" id="UP000683579">
    <property type="component" value="Chromosome"/>
</dbReference>
<dbReference type="InterPro" id="IPR013205">
    <property type="entry name" value="Leader_Trp_op"/>
</dbReference>
<comment type="function">
    <text evidence="1">This protein is involved in control of the biosynthesis of tryptophan.</text>
</comment>
<organism evidence="7 9">
    <name type="scientific">Citrobacter pasteurii</name>
    <dbReference type="NCBI Taxonomy" id="1563222"/>
    <lineage>
        <taxon>Bacteria</taxon>
        <taxon>Pseudomonadati</taxon>
        <taxon>Pseudomonadota</taxon>
        <taxon>Gammaproteobacteria</taxon>
        <taxon>Enterobacterales</taxon>
        <taxon>Enterobacteriaceae</taxon>
        <taxon>Citrobacter</taxon>
    </lineage>
</organism>
<accession>A0A6N6K143</accession>
<evidence type="ECO:0000313" key="10">
    <source>
        <dbReference type="Proteomes" id="UP000683579"/>
    </source>
</evidence>
<keyword evidence="4" id="KW-0428">Leader peptide</keyword>
<evidence type="ECO:0000256" key="3">
    <source>
        <dbReference type="ARBA" id="ARBA00022605"/>
    </source>
</evidence>
<evidence type="ECO:0000313" key="7">
    <source>
        <dbReference type="EMBL" id="KAA1276979.1"/>
    </source>
</evidence>
<evidence type="ECO:0000256" key="6">
    <source>
        <dbReference type="ARBA" id="ARBA00023141"/>
    </source>
</evidence>
<keyword evidence="3" id="KW-0028">Amino-acid biosynthesis</keyword>
<keyword evidence="5" id="KW-0822">Tryptophan biosynthesis</keyword>
<dbReference type="GO" id="GO:0000162">
    <property type="term" value="P:L-tryptophan biosynthetic process"/>
    <property type="evidence" value="ECO:0007669"/>
    <property type="project" value="UniProtKB-KW"/>
</dbReference>
<dbReference type="EMBL" id="CP077262">
    <property type="protein sequence ID" value="QXA47152.1"/>
    <property type="molecule type" value="Genomic_DNA"/>
</dbReference>
<keyword evidence="6" id="KW-0057">Aromatic amino acid biosynthesis</keyword>
<reference evidence="7 9" key="1">
    <citation type="submission" date="2018-08" db="EMBL/GenBank/DDBJ databases">
        <title>Complete genomic analysis of a Citrobacter pasteurii isolated from cockles (Cerastoderma edule) containing a new chromosomic qnrB allele.</title>
        <authorList>
            <person name="Rodrigues A."/>
            <person name="Baptista T."/>
            <person name="Quesada A."/>
            <person name="Campos M.J."/>
        </authorList>
    </citation>
    <scope>NUCLEOTIDE SEQUENCE [LARGE SCALE GENOMIC DNA]</scope>
    <source>
        <strain evidence="7 9">BA18</strain>
    </source>
</reference>
<name>A0A6N6K143_9ENTR</name>
<dbReference type="Pfam" id="PF08255">
    <property type="entry name" value="Leader_Trp"/>
    <property type="match status" value="1"/>
</dbReference>
<evidence type="ECO:0000313" key="9">
    <source>
        <dbReference type="Proteomes" id="UP000468420"/>
    </source>
</evidence>
<evidence type="ECO:0000256" key="2">
    <source>
        <dbReference type="ARBA" id="ARBA00020599"/>
    </source>
</evidence>
<dbReference type="RefSeq" id="WP_137378372.1">
    <property type="nucleotide sequence ID" value="NZ_CP077262.1"/>
</dbReference>
<evidence type="ECO:0000313" key="8">
    <source>
        <dbReference type="EMBL" id="QXA47152.1"/>
    </source>
</evidence>
<dbReference type="EMBL" id="QRDC01000013">
    <property type="protein sequence ID" value="KAA1276979.1"/>
    <property type="molecule type" value="Genomic_DNA"/>
</dbReference>
<gene>
    <name evidence="8" type="primary">trpL</name>
    <name evidence="7" type="ORF">DXF85_15245</name>
    <name evidence="8" type="ORF">I6L54_12270</name>
</gene>
<reference evidence="8 10" key="2">
    <citation type="submission" date="2021-06" db="EMBL/GenBank/DDBJ databases">
        <title>FDA dAtabase for Regulatory Grade micrObial Sequences (FDA-ARGOS): Supporting development and validation of Infectious Disease Dx tests.</title>
        <authorList>
            <person name="Sproer C."/>
            <person name="Gronow S."/>
            <person name="Severitt S."/>
            <person name="Schroder I."/>
            <person name="Tallon L."/>
            <person name="Sadzewicz L."/>
            <person name="Zhao X."/>
            <person name="Boylan J."/>
            <person name="Ott S."/>
            <person name="Bowen H."/>
            <person name="Vavikolanu K."/>
            <person name="Mehta A."/>
            <person name="Aluvathingal J."/>
            <person name="Nadendla S."/>
            <person name="Lowell S."/>
            <person name="Myers T."/>
            <person name="Yan Y."/>
        </authorList>
    </citation>
    <scope>NUCLEOTIDE SEQUENCE [LARGE SCALE GENOMIC DNA]</scope>
    <source>
        <strain evidence="8 10">FDAARGOS 1424</strain>
    </source>
</reference>
<protein>
    <recommendedName>
        <fullName evidence="2">trp operon leader peptide</fullName>
    </recommendedName>
</protein>
<proteinExistence type="predicted"/>
<dbReference type="AlphaFoldDB" id="A0A6N6K143"/>
<keyword evidence="10" id="KW-1185">Reference proteome</keyword>
<evidence type="ECO:0000256" key="4">
    <source>
        <dbReference type="ARBA" id="ARBA00022623"/>
    </source>
</evidence>